<keyword evidence="7" id="KW-0255">Endonuclease</keyword>
<protein>
    <recommendedName>
        <fullName evidence="3 7">Nuclease SbcCD subunit D</fullName>
    </recommendedName>
</protein>
<dbReference type="CDD" id="cd00840">
    <property type="entry name" value="MPP_Mre11_N"/>
    <property type="match status" value="1"/>
</dbReference>
<evidence type="ECO:0000259" key="9">
    <source>
        <dbReference type="Pfam" id="PF12320"/>
    </source>
</evidence>
<keyword evidence="4 7" id="KW-0540">Nuclease</keyword>
<dbReference type="NCBIfam" id="TIGR00619">
    <property type="entry name" value="sbcd"/>
    <property type="match status" value="1"/>
</dbReference>
<dbReference type="InterPro" id="IPR026843">
    <property type="entry name" value="SbcD_C"/>
</dbReference>
<dbReference type="SUPFAM" id="SSF56300">
    <property type="entry name" value="Metallo-dependent phosphatases"/>
    <property type="match status" value="1"/>
</dbReference>
<keyword evidence="7" id="KW-0235">DNA replication</keyword>
<evidence type="ECO:0000256" key="7">
    <source>
        <dbReference type="RuleBase" id="RU363069"/>
    </source>
</evidence>
<evidence type="ECO:0000256" key="1">
    <source>
        <dbReference type="ARBA" id="ARBA00010555"/>
    </source>
</evidence>
<dbReference type="Gene3D" id="3.60.21.10">
    <property type="match status" value="1"/>
</dbReference>
<dbReference type="Pfam" id="PF00149">
    <property type="entry name" value="Metallophos"/>
    <property type="match status" value="1"/>
</dbReference>
<comment type="caution">
    <text evidence="10">The sequence shown here is derived from an EMBL/GenBank/DDBJ whole genome shotgun (WGS) entry which is preliminary data.</text>
</comment>
<comment type="function">
    <text evidence="7">SbcCD cleaves DNA hairpin structures. These structures can inhibit DNA replication and are intermediates in certain DNA recombination reactions. The complex acts as a 3'-&gt;5' double strand exonuclease that can open hairpins. It also has a 5' single-strand endonuclease activity.</text>
</comment>
<dbReference type="RefSeq" id="WP_201851462.1">
    <property type="nucleotide sequence ID" value="NZ_JABBYC010000099.1"/>
</dbReference>
<dbReference type="InterPro" id="IPR004843">
    <property type="entry name" value="Calcineurin-like_PHP"/>
</dbReference>
<evidence type="ECO:0000256" key="4">
    <source>
        <dbReference type="ARBA" id="ARBA00022722"/>
    </source>
</evidence>
<sequence length="390" mass="42156">MRIIHTSDWHLGRSLHGVDLLEHQAAYLDHLVDLTEDVRPVAVLVAGDVYDRAIPPLEAVALLSDTLTRLAALTHVVVTPGNHDSATRLGFGANVMRETVHIRSAPDRIGEPVLIESPDGTVAVYAIPYLDVDDARVRLADDPDEPLARSHEAVTTAALARIASDIKARRSKDPGVTAVAMAHLFAVGGLPSDSERDIRVGGVDGVPAGVFVDTSLDYVALGHLHGPQRITVPDADRPLVRYSGSPLAYSYSEKNHRKSTAVIDLNTLETELVEAPVPRRLTELRGSLESLLADTEHTQDWVHVTVVEDSRPPSLMAKIKDHFPHALHVSYEHAAAGAAVDRSFAVTPAHQPFEVAVRFVEHVTGIAPAEPEEAVLRETVEAVFAAQRSA</sequence>
<evidence type="ECO:0000313" key="11">
    <source>
        <dbReference type="Proteomes" id="UP000675409"/>
    </source>
</evidence>
<name>A0ABS1LRE5_9MICO</name>
<comment type="subunit">
    <text evidence="2 7">Heterodimer of SbcC and SbcD.</text>
</comment>
<keyword evidence="5 7" id="KW-0378">Hydrolase</keyword>
<gene>
    <name evidence="7" type="primary">sbcD</name>
    <name evidence="10" type="ORF">HGK34_21840</name>
</gene>
<dbReference type="PANTHER" id="PTHR30337:SF0">
    <property type="entry name" value="NUCLEASE SBCCD SUBUNIT D"/>
    <property type="match status" value="1"/>
</dbReference>
<dbReference type="InterPro" id="IPR050535">
    <property type="entry name" value="DNA_Repair-Maintenance_Comp"/>
</dbReference>
<keyword evidence="7" id="KW-0233">DNA recombination</keyword>
<dbReference type="PANTHER" id="PTHR30337">
    <property type="entry name" value="COMPONENT OF ATP-DEPENDENT DSDNA EXONUCLEASE"/>
    <property type="match status" value="1"/>
</dbReference>
<dbReference type="InterPro" id="IPR041796">
    <property type="entry name" value="Mre11_N"/>
</dbReference>
<comment type="similarity">
    <text evidence="1 7">Belongs to the SbcD family.</text>
</comment>
<feature type="domain" description="Calcineurin-like phosphoesterase" evidence="8">
    <location>
        <begin position="1"/>
        <end position="226"/>
    </location>
</feature>
<dbReference type="EMBL" id="JABBYC010000099">
    <property type="protein sequence ID" value="MBL0888881.1"/>
    <property type="molecule type" value="Genomic_DNA"/>
</dbReference>
<keyword evidence="6 7" id="KW-0269">Exonuclease</keyword>
<evidence type="ECO:0000259" key="8">
    <source>
        <dbReference type="Pfam" id="PF00149"/>
    </source>
</evidence>
<dbReference type="Pfam" id="PF12320">
    <property type="entry name" value="SbcD_C"/>
    <property type="match status" value="1"/>
</dbReference>
<evidence type="ECO:0000313" key="10">
    <source>
        <dbReference type="EMBL" id="MBL0888881.1"/>
    </source>
</evidence>
<accession>A0ABS1LRE5</accession>
<evidence type="ECO:0000256" key="2">
    <source>
        <dbReference type="ARBA" id="ARBA00011322"/>
    </source>
</evidence>
<keyword evidence="11" id="KW-1185">Reference proteome</keyword>
<proteinExistence type="inferred from homology"/>
<reference evidence="10 11" key="1">
    <citation type="journal article" date="2021" name="Arch. Microbiol.">
        <title>Myceligenerans indicum sp. nov., an actinobacterium isolated from mangrove sediment of Sundarbans, India.</title>
        <authorList>
            <person name="Asha K."/>
            <person name="Bhadury P."/>
        </authorList>
    </citation>
    <scope>NUCLEOTIDE SEQUENCE [LARGE SCALE GENOMIC DNA]</scope>
    <source>
        <strain evidence="10 11">I2</strain>
    </source>
</reference>
<evidence type="ECO:0000256" key="3">
    <source>
        <dbReference type="ARBA" id="ARBA00013365"/>
    </source>
</evidence>
<evidence type="ECO:0000256" key="5">
    <source>
        <dbReference type="ARBA" id="ARBA00022801"/>
    </source>
</evidence>
<dbReference type="GO" id="GO:0004527">
    <property type="term" value="F:exonuclease activity"/>
    <property type="evidence" value="ECO:0007669"/>
    <property type="project" value="UniProtKB-KW"/>
</dbReference>
<dbReference type="Proteomes" id="UP000675409">
    <property type="component" value="Unassembled WGS sequence"/>
</dbReference>
<feature type="domain" description="Nuclease SbcCD subunit D C-terminal" evidence="9">
    <location>
        <begin position="278"/>
        <end position="361"/>
    </location>
</feature>
<dbReference type="InterPro" id="IPR029052">
    <property type="entry name" value="Metallo-depent_PP-like"/>
</dbReference>
<evidence type="ECO:0000256" key="6">
    <source>
        <dbReference type="ARBA" id="ARBA00022839"/>
    </source>
</evidence>
<dbReference type="InterPro" id="IPR004593">
    <property type="entry name" value="SbcD"/>
</dbReference>
<organism evidence="10 11">
    <name type="scientific">Myceligenerans indicum</name>
    <dbReference type="NCBI Taxonomy" id="2593663"/>
    <lineage>
        <taxon>Bacteria</taxon>
        <taxon>Bacillati</taxon>
        <taxon>Actinomycetota</taxon>
        <taxon>Actinomycetes</taxon>
        <taxon>Micrococcales</taxon>
        <taxon>Promicromonosporaceae</taxon>
        <taxon>Myceligenerans</taxon>
    </lineage>
</organism>